<dbReference type="EMBL" id="SGWQ01000006">
    <property type="protein sequence ID" value="RZS36891.1"/>
    <property type="molecule type" value="Genomic_DNA"/>
</dbReference>
<gene>
    <name evidence="1" type="ORF">EV193_106125</name>
</gene>
<evidence type="ECO:0000313" key="2">
    <source>
        <dbReference type="Proteomes" id="UP000294257"/>
    </source>
</evidence>
<organism evidence="1 2">
    <name type="scientific">Herbihabitans rhizosphaerae</name>
    <dbReference type="NCBI Taxonomy" id="1872711"/>
    <lineage>
        <taxon>Bacteria</taxon>
        <taxon>Bacillati</taxon>
        <taxon>Actinomycetota</taxon>
        <taxon>Actinomycetes</taxon>
        <taxon>Pseudonocardiales</taxon>
        <taxon>Pseudonocardiaceae</taxon>
        <taxon>Herbihabitans</taxon>
    </lineage>
</organism>
<evidence type="ECO:0000313" key="1">
    <source>
        <dbReference type="EMBL" id="RZS36891.1"/>
    </source>
</evidence>
<dbReference type="RefSeq" id="WP_130345515.1">
    <property type="nucleotide sequence ID" value="NZ_SGWQ01000006.1"/>
</dbReference>
<dbReference type="Proteomes" id="UP000294257">
    <property type="component" value="Unassembled WGS sequence"/>
</dbReference>
<keyword evidence="2" id="KW-1185">Reference proteome</keyword>
<accession>A0A4Q7KMR6</accession>
<comment type="caution">
    <text evidence="1">The sequence shown here is derived from an EMBL/GenBank/DDBJ whole genome shotgun (WGS) entry which is preliminary data.</text>
</comment>
<name>A0A4Q7KMR6_9PSEU</name>
<reference evidence="1 2" key="1">
    <citation type="submission" date="2019-02" db="EMBL/GenBank/DDBJ databases">
        <title>Genomic Encyclopedia of Type Strains, Phase IV (KMG-IV): sequencing the most valuable type-strain genomes for metagenomic binning, comparative biology and taxonomic classification.</title>
        <authorList>
            <person name="Goeker M."/>
        </authorList>
    </citation>
    <scope>NUCLEOTIDE SEQUENCE [LARGE SCALE GENOMIC DNA]</scope>
    <source>
        <strain evidence="1 2">DSM 101727</strain>
    </source>
</reference>
<proteinExistence type="predicted"/>
<sequence length="132" mass="14672">MVVVYRLDDHLQKGEELFRTPARSASTAVPPAPRMVNEPTVGERNRQLMGEIDGKNRCPGAFFQECGIGGCDGEGAMWVALGNTDGNFEHSSPLFYKGTVITDMELRKPAEYVAVIRIDDNLKPIEELYRTP</sequence>
<protein>
    <submittedName>
        <fullName evidence="1">Uncharacterized protein</fullName>
    </submittedName>
</protein>
<dbReference type="AlphaFoldDB" id="A0A4Q7KMR6"/>